<dbReference type="EMBL" id="KI687512">
    <property type="protein sequence ID" value="ETK81338.1"/>
    <property type="molecule type" value="Genomic_DNA"/>
</dbReference>
<feature type="region of interest" description="Disordered" evidence="1">
    <location>
        <begin position="17"/>
        <end position="65"/>
    </location>
</feature>
<organism evidence="2">
    <name type="scientific">Phytophthora nicotianae</name>
    <name type="common">Potato buckeye rot agent</name>
    <name type="synonym">Phytophthora parasitica</name>
    <dbReference type="NCBI Taxonomy" id="4792"/>
    <lineage>
        <taxon>Eukaryota</taxon>
        <taxon>Sar</taxon>
        <taxon>Stramenopiles</taxon>
        <taxon>Oomycota</taxon>
        <taxon>Peronosporomycetes</taxon>
        <taxon>Peronosporales</taxon>
        <taxon>Peronosporaceae</taxon>
        <taxon>Phytophthora</taxon>
    </lineage>
</organism>
<evidence type="ECO:0000313" key="2">
    <source>
        <dbReference type="EMBL" id="ETK81338.1"/>
    </source>
</evidence>
<evidence type="ECO:0000256" key="1">
    <source>
        <dbReference type="SAM" id="MobiDB-lite"/>
    </source>
</evidence>
<accession>W2GE44</accession>
<sequence length="65" mass="7408">TLEYFSAQKDIEFDDLYPVYDPSEGRKNEPNFGSSSEIDDFWQGEGDSTSGKFSPCRQALQPHRS</sequence>
<gene>
    <name evidence="2" type="ORF">L915_13164</name>
</gene>
<dbReference type="Proteomes" id="UP000053236">
    <property type="component" value="Unassembled WGS sequence"/>
</dbReference>
<feature type="non-terminal residue" evidence="2">
    <location>
        <position position="1"/>
    </location>
</feature>
<name>W2GE44_PHYNI</name>
<protein>
    <submittedName>
        <fullName evidence="2">Uncharacterized protein</fullName>
    </submittedName>
</protein>
<dbReference type="AlphaFoldDB" id="W2GE44"/>
<proteinExistence type="predicted"/>
<reference evidence="2" key="1">
    <citation type="submission" date="2013-11" db="EMBL/GenBank/DDBJ databases">
        <title>The Genome Sequence of Phytophthora parasitica CJ02B3.</title>
        <authorList>
            <consortium name="The Broad Institute Genomics Platform"/>
            <person name="Russ C."/>
            <person name="Tyler B."/>
            <person name="Panabieres F."/>
            <person name="Shan W."/>
            <person name="Tripathy S."/>
            <person name="Grunwald N."/>
            <person name="Machado M."/>
            <person name="Johnson C.S."/>
            <person name="Arredondo F."/>
            <person name="Hong C."/>
            <person name="Coffey M."/>
            <person name="Young S.K."/>
            <person name="Zeng Q."/>
            <person name="Gargeya S."/>
            <person name="Fitzgerald M."/>
            <person name="Abouelleil A."/>
            <person name="Alvarado L."/>
            <person name="Chapman S.B."/>
            <person name="Gainer-Dewar J."/>
            <person name="Goldberg J."/>
            <person name="Griggs A."/>
            <person name="Gujja S."/>
            <person name="Hansen M."/>
            <person name="Howarth C."/>
            <person name="Imamovic A."/>
            <person name="Ireland A."/>
            <person name="Larimer J."/>
            <person name="McCowan C."/>
            <person name="Murphy C."/>
            <person name="Pearson M."/>
            <person name="Poon T.W."/>
            <person name="Priest M."/>
            <person name="Roberts A."/>
            <person name="Saif S."/>
            <person name="Shea T."/>
            <person name="Sykes S."/>
            <person name="Wortman J."/>
            <person name="Nusbaum C."/>
            <person name="Birren B."/>
        </authorList>
    </citation>
    <scope>NUCLEOTIDE SEQUENCE [LARGE SCALE GENOMIC DNA]</scope>
    <source>
        <strain evidence="2">CJ02B3</strain>
    </source>
</reference>